<feature type="domain" description="TIR" evidence="3">
    <location>
        <begin position="26"/>
        <end position="152"/>
    </location>
</feature>
<gene>
    <name evidence="4" type="ORF">KC19_7G123500</name>
</gene>
<evidence type="ECO:0000313" key="5">
    <source>
        <dbReference type="Proteomes" id="UP000822688"/>
    </source>
</evidence>
<dbReference type="GO" id="GO:0051707">
    <property type="term" value="P:response to other organism"/>
    <property type="evidence" value="ECO:0007669"/>
    <property type="project" value="UniProtKB-ARBA"/>
</dbReference>
<keyword evidence="2" id="KW-0812">Transmembrane</keyword>
<dbReference type="GO" id="GO:0007165">
    <property type="term" value="P:signal transduction"/>
    <property type="evidence" value="ECO:0007669"/>
    <property type="project" value="InterPro"/>
</dbReference>
<dbReference type="GO" id="GO:0006952">
    <property type="term" value="P:defense response"/>
    <property type="evidence" value="ECO:0007669"/>
    <property type="project" value="UniProtKB-KW"/>
</dbReference>
<accession>A0A8T0HE21</accession>
<sequence>MEHLNVASHSRSSALRDDIRDVTLHSKHKVFLSHSGAQKDFVEQLCVDLERFHRYPFFDKRSHSLPIGENFPQLIFDAIAQCWVGVVILSNDFFTRSKWPMIELVAMVKEAKKRESSFKIMPAFFCISLDEFHNPTNREQWRLRWHKLALVDKRVNVEEWEGALKYLHPINSMVYDGLGEVKFRKVIVDEICKVVPSDMKLYDSHIQGKLRLCEVIQEKINVQQKGKNHEVCVVGLYGMGGIGKTSISKALCNEFFLKFRGRVCHAELERRSKEELMREVLRKFTDTNRELLNEWNEDELLKGLKSGIIKEAVFLALDNVSDTLASINEAKSYLSASLPHGSIVMVTSRSKYTLKKLRPYVDEDNCLEMPELDVQEAKSLFIISSNFEPKSEDDEKLVMHCVERCHFRKDDGSAEHHHYHPLALDVLGKQLGCIDPKEWEAQLYYQSREADDSIYSILRKSFDALSPEDQLLFMDVALFLPRHQHGPYMYQRAAYNYNMFEWLGMVHRTSVGHVIRGLERLKTKSLLESLGDGINTSMGMHDLWRSFCSNEVKSGEFQLWVHQRPMNSTYSLVETRPPGTCWENVKRVAFFGRMKSRTFEGLNFAHFSNVKVLIISAYDYDVTMELVLDLSGLIQLRSLELRGKSDLHRLVIKGLPRYLVFLIRSSKSREQIFSGAQSSYKVPKSSQQFVGQVECLTELQHLQLIEFLGAKLPDMRNLISMRVAIFYGCSNARTLTGLSSKLSNLRVLDLGGCSQLRSCVGMGDLVALEELNLWGCAELKNFPNIGKLRNLRKLDVRDCLKIREVPGLGDLVALEEFYAGRYLSDYNDLTFFELPEMHKLRNLRVLCLNRCPLEAVVGLENLITLQDLEADFRYLEDRPSLGHLTKLRTLKIDGLESKGLEELDNLVMLQDLEIRWCYGLDKLPRLRSLTNLRNLELSSCTFKDVSSLSNLSALESLEIYFCEKLERLPDLQTLTRLEKLVILECKMLRGLDCKLGQVGGRASSLEDTSNGSDLPETGRFKGLRTRHLSWCKNFEFEMDNGALPQLQHLSCMGLNVSELPDLSNFPQLKTVRLIRCSLRRLTSREPLNALMELDVHSCNSLTSLPDLSHFPGLQTLYLTDCEMITTLSSSGPLTKLEFLSLDGCIRLKSLPDVGMFPAPDHHLSLKGCSQLTTLSSSAPLPGFSGFLDVSGCSSLRRDDLDQLQAKYPQCKITDESPDVVNDAGVANEAGSKTNVWSWRAVGAGAMILALGWMFRTRRRSRARKL</sequence>
<dbReference type="GO" id="GO:0043531">
    <property type="term" value="F:ADP binding"/>
    <property type="evidence" value="ECO:0007669"/>
    <property type="project" value="InterPro"/>
</dbReference>
<dbReference type="SMART" id="SM00255">
    <property type="entry name" value="TIR"/>
    <property type="match status" value="1"/>
</dbReference>
<evidence type="ECO:0000256" key="2">
    <source>
        <dbReference type="SAM" id="Phobius"/>
    </source>
</evidence>
<dbReference type="SUPFAM" id="SSF52058">
    <property type="entry name" value="L domain-like"/>
    <property type="match status" value="2"/>
</dbReference>
<evidence type="ECO:0000256" key="1">
    <source>
        <dbReference type="ARBA" id="ARBA00022737"/>
    </source>
</evidence>
<dbReference type="InterPro" id="IPR027417">
    <property type="entry name" value="P-loop_NTPase"/>
</dbReference>
<dbReference type="InterPro" id="IPR000157">
    <property type="entry name" value="TIR_dom"/>
</dbReference>
<comment type="caution">
    <text evidence="4">The sequence shown here is derived from an EMBL/GenBank/DDBJ whole genome shotgun (WGS) entry which is preliminary data.</text>
</comment>
<dbReference type="InterPro" id="IPR001611">
    <property type="entry name" value="Leu-rich_rpt"/>
</dbReference>
<dbReference type="PANTHER" id="PTHR11017:SF579">
    <property type="entry name" value="TIR DOMAIN-CONTAINING PROTEIN"/>
    <property type="match status" value="1"/>
</dbReference>
<dbReference type="Gene3D" id="3.80.10.10">
    <property type="entry name" value="Ribonuclease Inhibitor"/>
    <property type="match status" value="3"/>
</dbReference>
<dbReference type="Gene3D" id="3.40.50.10140">
    <property type="entry name" value="Toll/interleukin-1 receptor homology (TIR) domain"/>
    <property type="match status" value="1"/>
</dbReference>
<keyword evidence="1" id="KW-0677">Repeat</keyword>
<protein>
    <recommendedName>
        <fullName evidence="3">TIR domain-containing protein</fullName>
    </recommendedName>
</protein>
<dbReference type="PANTHER" id="PTHR11017">
    <property type="entry name" value="LEUCINE-RICH REPEAT-CONTAINING PROTEIN"/>
    <property type="match status" value="1"/>
</dbReference>
<dbReference type="InterPro" id="IPR002182">
    <property type="entry name" value="NB-ARC"/>
</dbReference>
<dbReference type="InterPro" id="IPR044974">
    <property type="entry name" value="Disease_R_plants"/>
</dbReference>
<organism evidence="4 5">
    <name type="scientific">Ceratodon purpureus</name>
    <name type="common">Fire moss</name>
    <name type="synonym">Dicranum purpureum</name>
    <dbReference type="NCBI Taxonomy" id="3225"/>
    <lineage>
        <taxon>Eukaryota</taxon>
        <taxon>Viridiplantae</taxon>
        <taxon>Streptophyta</taxon>
        <taxon>Embryophyta</taxon>
        <taxon>Bryophyta</taxon>
        <taxon>Bryophytina</taxon>
        <taxon>Bryopsida</taxon>
        <taxon>Dicranidae</taxon>
        <taxon>Pseudoditrichales</taxon>
        <taxon>Ditrichaceae</taxon>
        <taxon>Ceratodon</taxon>
    </lineage>
</organism>
<evidence type="ECO:0000259" key="3">
    <source>
        <dbReference type="PROSITE" id="PS50104"/>
    </source>
</evidence>
<dbReference type="SUPFAM" id="SSF52540">
    <property type="entry name" value="P-loop containing nucleoside triphosphate hydrolases"/>
    <property type="match status" value="1"/>
</dbReference>
<dbReference type="AlphaFoldDB" id="A0A8T0HE21"/>
<dbReference type="Proteomes" id="UP000822688">
    <property type="component" value="Chromosome 7"/>
</dbReference>
<keyword evidence="2" id="KW-1133">Transmembrane helix</keyword>
<name>A0A8T0HE21_CERPU</name>
<feature type="transmembrane region" description="Helical" evidence="2">
    <location>
        <begin position="1236"/>
        <end position="1254"/>
    </location>
</feature>
<dbReference type="EMBL" id="CM026428">
    <property type="protein sequence ID" value="KAG0567282.1"/>
    <property type="molecule type" value="Genomic_DNA"/>
</dbReference>
<dbReference type="InterPro" id="IPR032675">
    <property type="entry name" value="LRR_dom_sf"/>
</dbReference>
<dbReference type="Pfam" id="PF00931">
    <property type="entry name" value="NB-ARC"/>
    <property type="match status" value="1"/>
</dbReference>
<dbReference type="Pfam" id="PF23598">
    <property type="entry name" value="LRR_14"/>
    <property type="match status" value="1"/>
</dbReference>
<dbReference type="PRINTS" id="PR00364">
    <property type="entry name" value="DISEASERSIST"/>
</dbReference>
<keyword evidence="5" id="KW-1185">Reference proteome</keyword>
<dbReference type="InterPro" id="IPR035897">
    <property type="entry name" value="Toll_tir_struct_dom_sf"/>
</dbReference>
<proteinExistence type="predicted"/>
<dbReference type="PROSITE" id="PS51450">
    <property type="entry name" value="LRR"/>
    <property type="match status" value="1"/>
</dbReference>
<keyword evidence="2" id="KW-0472">Membrane</keyword>
<dbReference type="Pfam" id="PF13676">
    <property type="entry name" value="TIR_2"/>
    <property type="match status" value="1"/>
</dbReference>
<dbReference type="Gene3D" id="3.40.50.300">
    <property type="entry name" value="P-loop containing nucleotide triphosphate hydrolases"/>
    <property type="match status" value="1"/>
</dbReference>
<evidence type="ECO:0000313" key="4">
    <source>
        <dbReference type="EMBL" id="KAG0567282.1"/>
    </source>
</evidence>
<dbReference type="SUPFAM" id="SSF52200">
    <property type="entry name" value="Toll/Interleukin receptor TIR domain"/>
    <property type="match status" value="1"/>
</dbReference>
<dbReference type="PROSITE" id="PS50104">
    <property type="entry name" value="TIR"/>
    <property type="match status" value="1"/>
</dbReference>
<reference evidence="4" key="1">
    <citation type="submission" date="2020-06" db="EMBL/GenBank/DDBJ databases">
        <title>WGS assembly of Ceratodon purpureus strain R40.</title>
        <authorList>
            <person name="Carey S.B."/>
            <person name="Jenkins J."/>
            <person name="Shu S."/>
            <person name="Lovell J.T."/>
            <person name="Sreedasyam A."/>
            <person name="Maumus F."/>
            <person name="Tiley G.P."/>
            <person name="Fernandez-Pozo N."/>
            <person name="Barry K."/>
            <person name="Chen C."/>
            <person name="Wang M."/>
            <person name="Lipzen A."/>
            <person name="Daum C."/>
            <person name="Saski C.A."/>
            <person name="Payton A.C."/>
            <person name="Mcbreen J.C."/>
            <person name="Conrad R.E."/>
            <person name="Kollar L.M."/>
            <person name="Olsson S."/>
            <person name="Huttunen S."/>
            <person name="Landis J.B."/>
            <person name="Wickett N.J."/>
            <person name="Johnson M.G."/>
            <person name="Rensing S.A."/>
            <person name="Grimwood J."/>
            <person name="Schmutz J."/>
            <person name="Mcdaniel S.F."/>
        </authorList>
    </citation>
    <scope>NUCLEOTIDE SEQUENCE</scope>
    <source>
        <strain evidence="4">R40</strain>
    </source>
</reference>
<dbReference type="InterPro" id="IPR055414">
    <property type="entry name" value="LRR_R13L4/SHOC2-like"/>
</dbReference>